<dbReference type="Gene3D" id="3.40.80.10">
    <property type="entry name" value="Peptidoglycan recognition protein-like"/>
    <property type="match status" value="1"/>
</dbReference>
<gene>
    <name evidence="3" type="ORF">FEF34_10350</name>
</gene>
<dbReference type="InterPro" id="IPR036365">
    <property type="entry name" value="PGBD-like_sf"/>
</dbReference>
<proteinExistence type="predicted"/>
<dbReference type="PANTHER" id="PTHR33734">
    <property type="entry name" value="LYSM DOMAIN-CONTAINING GPI-ANCHORED PROTEIN 2"/>
    <property type="match status" value="1"/>
</dbReference>
<dbReference type="RefSeq" id="WP_138052911.1">
    <property type="nucleotide sequence ID" value="NZ_VAWE01000001.1"/>
</dbReference>
<dbReference type="CDD" id="cd00118">
    <property type="entry name" value="LysM"/>
    <property type="match status" value="1"/>
</dbReference>
<dbReference type="Proteomes" id="UP000305921">
    <property type="component" value="Unassembled WGS sequence"/>
</dbReference>
<evidence type="ECO:0000259" key="2">
    <source>
        <dbReference type="PROSITE" id="PS51782"/>
    </source>
</evidence>
<dbReference type="GO" id="GO:0009253">
    <property type="term" value="P:peptidoglycan catabolic process"/>
    <property type="evidence" value="ECO:0007669"/>
    <property type="project" value="InterPro"/>
</dbReference>
<dbReference type="Gene3D" id="3.10.350.10">
    <property type="entry name" value="LysM domain"/>
    <property type="match status" value="1"/>
</dbReference>
<dbReference type="PROSITE" id="PS51782">
    <property type="entry name" value="LYSM"/>
    <property type="match status" value="1"/>
</dbReference>
<feature type="compositionally biased region" description="Pro residues" evidence="1">
    <location>
        <begin position="267"/>
        <end position="276"/>
    </location>
</feature>
<reference evidence="3 4" key="1">
    <citation type="submission" date="2019-05" db="EMBL/GenBank/DDBJ databases">
        <title>Streptomyces marianii sp. nov., a novel marine actinomycete from southern coast of India.</title>
        <authorList>
            <person name="Iniyan A.M."/>
            <person name="Wink J."/>
            <person name="Ramprasad E."/>
            <person name="Ramana C.V."/>
            <person name="Bunk B."/>
            <person name="Sproer C."/>
            <person name="Joseph F.-J.R.S."/>
            <person name="Vincent S.G.P."/>
        </authorList>
    </citation>
    <scope>NUCLEOTIDE SEQUENCE [LARGE SCALE GENOMIC DNA]</scope>
    <source>
        <strain evidence="3 4">ICN19</strain>
    </source>
</reference>
<protein>
    <submittedName>
        <fullName evidence="3">LysM peptidoglycan-binding domain-containing protein</fullName>
    </submittedName>
</protein>
<feature type="domain" description="LysM" evidence="2">
    <location>
        <begin position="214"/>
        <end position="258"/>
    </location>
</feature>
<dbReference type="Gene3D" id="1.10.101.10">
    <property type="entry name" value="PGBD-like superfamily/PGBD"/>
    <property type="match status" value="1"/>
</dbReference>
<feature type="region of interest" description="Disordered" evidence="1">
    <location>
        <begin position="196"/>
        <end position="218"/>
    </location>
</feature>
<evidence type="ECO:0000256" key="1">
    <source>
        <dbReference type="SAM" id="MobiDB-lite"/>
    </source>
</evidence>
<dbReference type="InterPro" id="IPR002502">
    <property type="entry name" value="Amidase_domain"/>
</dbReference>
<dbReference type="EMBL" id="VAWE01000001">
    <property type="protein sequence ID" value="TLQ43492.1"/>
    <property type="molecule type" value="Genomic_DNA"/>
</dbReference>
<dbReference type="SMART" id="SM00644">
    <property type="entry name" value="Ami_2"/>
    <property type="match status" value="1"/>
</dbReference>
<comment type="caution">
    <text evidence="3">The sequence shown here is derived from an EMBL/GenBank/DDBJ whole genome shotgun (WGS) entry which is preliminary data.</text>
</comment>
<evidence type="ECO:0000313" key="4">
    <source>
        <dbReference type="Proteomes" id="UP000305921"/>
    </source>
</evidence>
<dbReference type="PANTHER" id="PTHR33734:SF22">
    <property type="entry name" value="MEMBRANE-BOUND LYTIC MUREIN TRANSGLYCOSYLASE D"/>
    <property type="match status" value="1"/>
</dbReference>
<dbReference type="SUPFAM" id="SSF55846">
    <property type="entry name" value="N-acetylmuramoyl-L-alanine amidase-like"/>
    <property type="match status" value="1"/>
</dbReference>
<sequence>MANPMPAQTLADILRDEGLTVVEVGTWRTHNRNHKGPWGPVHGVMIHHTVTSGTQRTVDICRTGYSGLPGPLCHGVIAKDGTVYLVGYGRANHAGSGDGDVLRAVIAETPALPADNEANTDGNRHFYGFECENLGDGKDPWPDVQLEAIERASAAICRWHRWGPRSVIGHLEWQPGKVDPRGFAMDDVRDRIADRLAVDPEPEQPPKTPPVQGGSYTVEKGDTLSAIGRKLDVPWADIATANSIKAPYTIRPGQKLKIPSKTTAKPPAAPKPPPRPVVDLSRLVAAAKADPPKRGTPVSYYGVKTVEQALVKEGLLGPSLADGHFGTATRTAYASWQRRCGYSGKDADGIPGATSLKKLAARRGFTVTA</sequence>
<dbReference type="InterPro" id="IPR036779">
    <property type="entry name" value="LysM_dom_sf"/>
</dbReference>
<name>A0A5R9E3H4_9ACTN</name>
<dbReference type="CDD" id="cd06583">
    <property type="entry name" value="PGRP"/>
    <property type="match status" value="1"/>
</dbReference>
<dbReference type="InterPro" id="IPR036366">
    <property type="entry name" value="PGBDSf"/>
</dbReference>
<dbReference type="InterPro" id="IPR018392">
    <property type="entry name" value="LysM"/>
</dbReference>
<keyword evidence="4" id="KW-1185">Reference proteome</keyword>
<dbReference type="SUPFAM" id="SSF54106">
    <property type="entry name" value="LysM domain"/>
    <property type="match status" value="1"/>
</dbReference>
<dbReference type="Pfam" id="PF01510">
    <property type="entry name" value="Amidase_2"/>
    <property type="match status" value="1"/>
</dbReference>
<dbReference type="Pfam" id="PF01476">
    <property type="entry name" value="LysM"/>
    <property type="match status" value="1"/>
</dbReference>
<accession>A0A5R9E3H4</accession>
<dbReference type="SMART" id="SM00257">
    <property type="entry name" value="LysM"/>
    <property type="match status" value="1"/>
</dbReference>
<dbReference type="AlphaFoldDB" id="A0A5R9E3H4"/>
<dbReference type="InterPro" id="IPR036505">
    <property type="entry name" value="Amidase/PGRP_sf"/>
</dbReference>
<evidence type="ECO:0000313" key="3">
    <source>
        <dbReference type="EMBL" id="TLQ43492.1"/>
    </source>
</evidence>
<feature type="region of interest" description="Disordered" evidence="1">
    <location>
        <begin position="252"/>
        <end position="277"/>
    </location>
</feature>
<dbReference type="GO" id="GO:0008745">
    <property type="term" value="F:N-acetylmuramoyl-L-alanine amidase activity"/>
    <property type="evidence" value="ECO:0007669"/>
    <property type="project" value="InterPro"/>
</dbReference>
<dbReference type="SUPFAM" id="SSF47090">
    <property type="entry name" value="PGBD-like"/>
    <property type="match status" value="1"/>
</dbReference>
<dbReference type="OrthoDB" id="5178799at2"/>
<organism evidence="3 4">
    <name type="scientific">Streptomyces marianii</name>
    <dbReference type="NCBI Taxonomy" id="1817406"/>
    <lineage>
        <taxon>Bacteria</taxon>
        <taxon>Bacillati</taxon>
        <taxon>Actinomycetota</taxon>
        <taxon>Actinomycetes</taxon>
        <taxon>Kitasatosporales</taxon>
        <taxon>Streptomycetaceae</taxon>
        <taxon>Streptomyces</taxon>
    </lineage>
</organism>